<protein>
    <submittedName>
        <fullName evidence="1">Uncharacterized protein</fullName>
    </submittedName>
</protein>
<reference evidence="1" key="2">
    <citation type="journal article" date="2015" name="Data Brief">
        <title>Shoot transcriptome of the giant reed, Arundo donax.</title>
        <authorList>
            <person name="Barrero R.A."/>
            <person name="Guerrero F.D."/>
            <person name="Moolhuijzen P."/>
            <person name="Goolsby J.A."/>
            <person name="Tidwell J."/>
            <person name="Bellgard S.E."/>
            <person name="Bellgard M.I."/>
        </authorList>
    </citation>
    <scope>NUCLEOTIDE SEQUENCE</scope>
    <source>
        <tissue evidence="1">Shoot tissue taken approximately 20 cm above the soil surface</tissue>
    </source>
</reference>
<reference evidence="1" key="1">
    <citation type="submission" date="2014-09" db="EMBL/GenBank/DDBJ databases">
        <authorList>
            <person name="Magalhaes I.L.F."/>
            <person name="Oliveira U."/>
            <person name="Santos F.R."/>
            <person name="Vidigal T.H.D.A."/>
            <person name="Brescovit A.D."/>
            <person name="Santos A.J."/>
        </authorList>
    </citation>
    <scope>NUCLEOTIDE SEQUENCE</scope>
    <source>
        <tissue evidence="1">Shoot tissue taken approximately 20 cm above the soil surface</tissue>
    </source>
</reference>
<dbReference type="EMBL" id="GBRH01223407">
    <property type="protein sequence ID" value="JAD74488.1"/>
    <property type="molecule type" value="Transcribed_RNA"/>
</dbReference>
<proteinExistence type="predicted"/>
<dbReference type="AlphaFoldDB" id="A0A0A9CJ58"/>
<sequence>MVRRMSSPDEVLESLFASHSARLVNPSLSPRMYCERKSLRNRASFSSLSFCTFLSLSCSFSELSFSLVSSEEAIVAIARWPM</sequence>
<organism evidence="1">
    <name type="scientific">Arundo donax</name>
    <name type="common">Giant reed</name>
    <name type="synonym">Donax arundinaceus</name>
    <dbReference type="NCBI Taxonomy" id="35708"/>
    <lineage>
        <taxon>Eukaryota</taxon>
        <taxon>Viridiplantae</taxon>
        <taxon>Streptophyta</taxon>
        <taxon>Embryophyta</taxon>
        <taxon>Tracheophyta</taxon>
        <taxon>Spermatophyta</taxon>
        <taxon>Magnoliopsida</taxon>
        <taxon>Liliopsida</taxon>
        <taxon>Poales</taxon>
        <taxon>Poaceae</taxon>
        <taxon>PACMAD clade</taxon>
        <taxon>Arundinoideae</taxon>
        <taxon>Arundineae</taxon>
        <taxon>Arundo</taxon>
    </lineage>
</organism>
<name>A0A0A9CJ58_ARUDO</name>
<evidence type="ECO:0000313" key="1">
    <source>
        <dbReference type="EMBL" id="JAD74488.1"/>
    </source>
</evidence>
<accession>A0A0A9CJ58</accession>